<dbReference type="GO" id="GO:0051607">
    <property type="term" value="P:defense response to virus"/>
    <property type="evidence" value="ECO:0007669"/>
    <property type="project" value="UniProtKB-KW"/>
</dbReference>
<dbReference type="InterPro" id="IPR043128">
    <property type="entry name" value="Rev_trsase/Diguanyl_cyclase"/>
</dbReference>
<comment type="similarity">
    <text evidence="8">Belongs to the bacterial reverse transcriptase family.</text>
</comment>
<keyword evidence="12" id="KW-1185">Reference proteome</keyword>
<evidence type="ECO:0000256" key="5">
    <source>
        <dbReference type="ARBA" id="ARBA00022842"/>
    </source>
</evidence>
<comment type="catalytic activity">
    <reaction evidence="9">
        <text>DNA(n) + a 2'-deoxyribonucleoside 5'-triphosphate = DNA(n+1) + diphosphate</text>
        <dbReference type="Rhea" id="RHEA:22508"/>
        <dbReference type="Rhea" id="RHEA-COMP:17339"/>
        <dbReference type="Rhea" id="RHEA-COMP:17340"/>
        <dbReference type="ChEBI" id="CHEBI:33019"/>
        <dbReference type="ChEBI" id="CHEBI:61560"/>
        <dbReference type="ChEBI" id="CHEBI:173112"/>
        <dbReference type="EC" id="2.7.7.49"/>
    </reaction>
</comment>
<dbReference type="PANTHER" id="PTHR34047:SF7">
    <property type="entry name" value="RNA-DIRECTED DNA POLYMERASE"/>
    <property type="match status" value="1"/>
</dbReference>
<dbReference type="SUPFAM" id="SSF56672">
    <property type="entry name" value="DNA/RNA polymerases"/>
    <property type="match status" value="1"/>
</dbReference>
<gene>
    <name evidence="11" type="ORF">D3F03_11235</name>
</gene>
<dbReference type="Pfam" id="PF00078">
    <property type="entry name" value="RVT_1"/>
    <property type="match status" value="1"/>
</dbReference>
<dbReference type="AlphaFoldDB" id="A0A398CAC5"/>
<evidence type="ECO:0000259" key="10">
    <source>
        <dbReference type="PROSITE" id="PS50878"/>
    </source>
</evidence>
<dbReference type="CDD" id="cd03487">
    <property type="entry name" value="RT_Bac_retron_II"/>
    <property type="match status" value="1"/>
</dbReference>
<dbReference type="EC" id="2.7.7.49" evidence="1"/>
<keyword evidence="7" id="KW-0051">Antiviral defense</keyword>
<dbReference type="OrthoDB" id="7055795at2"/>
<keyword evidence="5" id="KW-0460">Magnesium</keyword>
<dbReference type="InterPro" id="IPR000477">
    <property type="entry name" value="RT_dom"/>
</dbReference>
<accession>A0A398CAC5</accession>
<evidence type="ECO:0000256" key="3">
    <source>
        <dbReference type="ARBA" id="ARBA00022695"/>
    </source>
</evidence>
<keyword evidence="2" id="KW-0808">Transferase</keyword>
<name>A0A398CAC5_9BURK</name>
<organism evidence="11 12">
    <name type="scientific">Simplicispira hankyongi</name>
    <dbReference type="NCBI Taxonomy" id="2315688"/>
    <lineage>
        <taxon>Bacteria</taxon>
        <taxon>Pseudomonadati</taxon>
        <taxon>Pseudomonadota</taxon>
        <taxon>Betaproteobacteria</taxon>
        <taxon>Burkholderiales</taxon>
        <taxon>Comamonadaceae</taxon>
        <taxon>Simplicispira</taxon>
    </lineage>
</organism>
<dbReference type="Proteomes" id="UP000266302">
    <property type="component" value="Unassembled WGS sequence"/>
</dbReference>
<evidence type="ECO:0000256" key="9">
    <source>
        <dbReference type="ARBA" id="ARBA00048173"/>
    </source>
</evidence>
<sequence length="313" mass="35525">MTNFPVLIADQMKVPVVLVEDALKLAFIRYRKIRVPKRSGGYRTIIQPAAELKLVQAWLNEKIFKHLPLSSVATAFRPGASITNNAAIHRNSLYSVRVDIKDFFPSIRSVDLIRIVRSNRSALPPFVMETGFTNLVRQACFDREGRLPIGYPTSPSIANAVMHQTDKMLINEITSDVSIFGNTQLTRYADDFVFSTDKSGACHEFVRKLERLLSTLESPRLKLNTSKTKFMSRRGGSTLVTGLRINQEGLVRVHANYRDHVRLLLKHFAAGSLQSDDVIRLVGHLAFVEHADPRLFTRLSFRYFEEIARLRGK</sequence>
<evidence type="ECO:0000256" key="4">
    <source>
        <dbReference type="ARBA" id="ARBA00022723"/>
    </source>
</evidence>
<evidence type="ECO:0000256" key="8">
    <source>
        <dbReference type="ARBA" id="ARBA00034120"/>
    </source>
</evidence>
<evidence type="ECO:0000256" key="7">
    <source>
        <dbReference type="ARBA" id="ARBA00023118"/>
    </source>
</evidence>
<dbReference type="PRINTS" id="PR00866">
    <property type="entry name" value="RNADNAPOLMS"/>
</dbReference>
<dbReference type="NCBIfam" id="NF038233">
    <property type="entry name" value="retron_St85_RT"/>
    <property type="match status" value="1"/>
</dbReference>
<dbReference type="InterPro" id="IPR000123">
    <property type="entry name" value="Reverse_transcriptase_msDNA"/>
</dbReference>
<evidence type="ECO:0000256" key="2">
    <source>
        <dbReference type="ARBA" id="ARBA00022679"/>
    </source>
</evidence>
<dbReference type="InterPro" id="IPR051083">
    <property type="entry name" value="GrpII_Intron_Splice-Mob/Def"/>
</dbReference>
<dbReference type="GO" id="GO:0003964">
    <property type="term" value="F:RNA-directed DNA polymerase activity"/>
    <property type="evidence" value="ECO:0007669"/>
    <property type="project" value="UniProtKB-KW"/>
</dbReference>
<evidence type="ECO:0000256" key="1">
    <source>
        <dbReference type="ARBA" id="ARBA00012493"/>
    </source>
</evidence>
<dbReference type="GO" id="GO:0046872">
    <property type="term" value="F:metal ion binding"/>
    <property type="evidence" value="ECO:0007669"/>
    <property type="project" value="UniProtKB-KW"/>
</dbReference>
<comment type="caution">
    <text evidence="11">The sequence shown here is derived from an EMBL/GenBank/DDBJ whole genome shotgun (WGS) entry which is preliminary data.</text>
</comment>
<dbReference type="GO" id="GO:0003723">
    <property type="term" value="F:RNA binding"/>
    <property type="evidence" value="ECO:0007669"/>
    <property type="project" value="InterPro"/>
</dbReference>
<dbReference type="InterPro" id="IPR043502">
    <property type="entry name" value="DNA/RNA_pol_sf"/>
</dbReference>
<dbReference type="RefSeq" id="WP_119109523.1">
    <property type="nucleotide sequence ID" value="NZ_QXJC01000004.1"/>
</dbReference>
<dbReference type="PANTHER" id="PTHR34047">
    <property type="entry name" value="NUCLEAR INTRON MATURASE 1, MITOCHONDRIAL-RELATED"/>
    <property type="match status" value="1"/>
</dbReference>
<evidence type="ECO:0000256" key="6">
    <source>
        <dbReference type="ARBA" id="ARBA00022918"/>
    </source>
</evidence>
<evidence type="ECO:0000313" key="12">
    <source>
        <dbReference type="Proteomes" id="UP000266302"/>
    </source>
</evidence>
<feature type="domain" description="Reverse transcriptase" evidence="10">
    <location>
        <begin position="16"/>
        <end position="245"/>
    </location>
</feature>
<evidence type="ECO:0000313" key="11">
    <source>
        <dbReference type="EMBL" id="RID97818.1"/>
    </source>
</evidence>
<dbReference type="PROSITE" id="PS50878">
    <property type="entry name" value="RT_POL"/>
    <property type="match status" value="1"/>
</dbReference>
<dbReference type="Gene3D" id="3.30.70.270">
    <property type="match status" value="1"/>
</dbReference>
<keyword evidence="3" id="KW-0548">Nucleotidyltransferase</keyword>
<keyword evidence="6 11" id="KW-0695">RNA-directed DNA polymerase</keyword>
<keyword evidence="4" id="KW-0479">Metal-binding</keyword>
<proteinExistence type="inferred from homology"/>
<protein>
    <recommendedName>
        <fullName evidence="1">RNA-directed DNA polymerase</fullName>
        <ecNumber evidence="1">2.7.7.49</ecNumber>
    </recommendedName>
</protein>
<reference evidence="11 12" key="1">
    <citation type="submission" date="2018-09" db="EMBL/GenBank/DDBJ databases">
        <title>Draft genome of Simplicispira sp. NY-02.</title>
        <authorList>
            <person name="Im W.T."/>
        </authorList>
    </citation>
    <scope>NUCLEOTIDE SEQUENCE [LARGE SCALE GENOMIC DNA]</scope>
    <source>
        <strain evidence="11 12">NY-02</strain>
    </source>
</reference>
<dbReference type="EMBL" id="QXJC01000004">
    <property type="protein sequence ID" value="RID97818.1"/>
    <property type="molecule type" value="Genomic_DNA"/>
</dbReference>